<organism evidence="1 2">
    <name type="scientific">Austropuccinia psidii MF-1</name>
    <dbReference type="NCBI Taxonomy" id="1389203"/>
    <lineage>
        <taxon>Eukaryota</taxon>
        <taxon>Fungi</taxon>
        <taxon>Dikarya</taxon>
        <taxon>Basidiomycota</taxon>
        <taxon>Pucciniomycotina</taxon>
        <taxon>Pucciniomycetes</taxon>
        <taxon>Pucciniales</taxon>
        <taxon>Sphaerophragmiaceae</taxon>
        <taxon>Austropuccinia</taxon>
    </lineage>
</organism>
<protein>
    <submittedName>
        <fullName evidence="1">Uncharacterized protein</fullName>
    </submittedName>
</protein>
<proteinExistence type="predicted"/>
<dbReference type="EMBL" id="AVOT02008542">
    <property type="protein sequence ID" value="MBW0486220.1"/>
    <property type="molecule type" value="Genomic_DNA"/>
</dbReference>
<dbReference type="Proteomes" id="UP000765509">
    <property type="component" value="Unassembled WGS sequence"/>
</dbReference>
<dbReference type="AlphaFoldDB" id="A0A9Q3H1P3"/>
<evidence type="ECO:0000313" key="1">
    <source>
        <dbReference type="EMBL" id="MBW0486220.1"/>
    </source>
</evidence>
<name>A0A9Q3H1P3_9BASI</name>
<comment type="caution">
    <text evidence="1">The sequence shown here is derived from an EMBL/GenBank/DDBJ whole genome shotgun (WGS) entry which is preliminary data.</text>
</comment>
<evidence type="ECO:0000313" key="2">
    <source>
        <dbReference type="Proteomes" id="UP000765509"/>
    </source>
</evidence>
<reference evidence="1" key="1">
    <citation type="submission" date="2021-03" db="EMBL/GenBank/DDBJ databases">
        <title>Draft genome sequence of rust myrtle Austropuccinia psidii MF-1, a brazilian biotype.</title>
        <authorList>
            <person name="Quecine M.C."/>
            <person name="Pachon D.M.R."/>
            <person name="Bonatelli M.L."/>
            <person name="Correr F.H."/>
            <person name="Franceschini L.M."/>
            <person name="Leite T.F."/>
            <person name="Margarido G.R.A."/>
            <person name="Almeida C.A."/>
            <person name="Ferrarezi J.A."/>
            <person name="Labate C.A."/>
        </authorList>
    </citation>
    <scope>NUCLEOTIDE SEQUENCE</scope>
    <source>
        <strain evidence="1">MF-1</strain>
    </source>
</reference>
<accession>A0A9Q3H1P3</accession>
<gene>
    <name evidence="1" type="ORF">O181_025935</name>
</gene>
<sequence length="118" mass="13734">MRAGLAALDMIQSWFDRKVLQLDCWTCMFPIGRLRDGNLKELQYFFPRLLVAARFQTGRSPKLALQKQILHAFDSTEPQAARLSNFEGVRVMRVESASKLLANFPFSRFHDLIRRDVF</sequence>
<keyword evidence="2" id="KW-1185">Reference proteome</keyword>